<dbReference type="AlphaFoldDB" id="A0A2H3CKW7"/>
<feature type="compositionally biased region" description="Polar residues" evidence="1">
    <location>
        <begin position="330"/>
        <end position="356"/>
    </location>
</feature>
<dbReference type="InParanoid" id="A0A2H3CKW7"/>
<proteinExistence type="predicted"/>
<dbReference type="Proteomes" id="UP000217790">
    <property type="component" value="Unassembled WGS sequence"/>
</dbReference>
<reference evidence="3" key="1">
    <citation type="journal article" date="2017" name="Nat. Ecol. Evol.">
        <title>Genome expansion and lineage-specific genetic innovations in the forest pathogenic fungi Armillaria.</title>
        <authorList>
            <person name="Sipos G."/>
            <person name="Prasanna A.N."/>
            <person name="Walter M.C."/>
            <person name="O'Connor E."/>
            <person name="Balint B."/>
            <person name="Krizsan K."/>
            <person name="Kiss B."/>
            <person name="Hess J."/>
            <person name="Varga T."/>
            <person name="Slot J."/>
            <person name="Riley R."/>
            <person name="Boka B."/>
            <person name="Rigling D."/>
            <person name="Barry K."/>
            <person name="Lee J."/>
            <person name="Mihaltcheva S."/>
            <person name="LaButti K."/>
            <person name="Lipzen A."/>
            <person name="Waldron R."/>
            <person name="Moloney N.M."/>
            <person name="Sperisen C."/>
            <person name="Kredics L."/>
            <person name="Vagvoelgyi C."/>
            <person name="Patrignani A."/>
            <person name="Fitzpatrick D."/>
            <person name="Nagy I."/>
            <person name="Doyle S."/>
            <person name="Anderson J.B."/>
            <person name="Grigoriev I.V."/>
            <person name="Gueldener U."/>
            <person name="Muensterkoetter M."/>
            <person name="Nagy L.G."/>
        </authorList>
    </citation>
    <scope>NUCLEOTIDE SEQUENCE [LARGE SCALE GENOMIC DNA]</scope>
    <source>
        <strain evidence="3">Ar21-2</strain>
    </source>
</reference>
<sequence length="356" mass="40277">MSEPIVSIHLCASQSTSPFHHLSDNSFAFSDSLAPLVLPVDPVDISNTDTKTVTRLWPSCIPLYTLAEHSDLQGCKDRIIQILKLGRHRKLGNGLQAASACVLNHHQYTDTFSEETRMLDHLLMSVFTCTTYTEDVIYKMDENLYQKLCTKLTTRRAIASSSLKAFSHSELRPPVWAIDTTKGLTANDFEIYALQYRIRVENFLYMLDDVHDWDKLQMRIYLDERLLSAQHNADRARLGKMEYHHSAVPPVPHSNPLKSKTSCHTSASDWRCGGAHYEATRDTGQHPNNSWVAETQGQPYCQASCHSHTPGLDNNERKGNHSDVKLKMTNAPTRDSSPETSSPESQYQQFNPSPFK</sequence>
<organism evidence="2 3">
    <name type="scientific">Armillaria gallica</name>
    <name type="common">Bulbous honey fungus</name>
    <name type="synonym">Armillaria bulbosa</name>
    <dbReference type="NCBI Taxonomy" id="47427"/>
    <lineage>
        <taxon>Eukaryota</taxon>
        <taxon>Fungi</taxon>
        <taxon>Dikarya</taxon>
        <taxon>Basidiomycota</taxon>
        <taxon>Agaricomycotina</taxon>
        <taxon>Agaricomycetes</taxon>
        <taxon>Agaricomycetidae</taxon>
        <taxon>Agaricales</taxon>
        <taxon>Marasmiineae</taxon>
        <taxon>Physalacriaceae</taxon>
        <taxon>Armillaria</taxon>
    </lineage>
</organism>
<dbReference type="OrthoDB" id="2996936at2759"/>
<accession>A0A2H3CKW7</accession>
<feature type="region of interest" description="Disordered" evidence="1">
    <location>
        <begin position="302"/>
        <end position="356"/>
    </location>
</feature>
<gene>
    <name evidence="2" type="ORF">ARMGADRAFT_1093522</name>
</gene>
<feature type="compositionally biased region" description="Basic and acidic residues" evidence="1">
    <location>
        <begin position="314"/>
        <end position="326"/>
    </location>
</feature>
<name>A0A2H3CKW7_ARMGA</name>
<evidence type="ECO:0000256" key="1">
    <source>
        <dbReference type="SAM" id="MobiDB-lite"/>
    </source>
</evidence>
<evidence type="ECO:0000313" key="3">
    <source>
        <dbReference type="Proteomes" id="UP000217790"/>
    </source>
</evidence>
<keyword evidence="3" id="KW-1185">Reference proteome</keyword>
<protein>
    <submittedName>
        <fullName evidence="2">Uncharacterized protein</fullName>
    </submittedName>
</protein>
<evidence type="ECO:0000313" key="2">
    <source>
        <dbReference type="EMBL" id="PBK79038.1"/>
    </source>
</evidence>
<dbReference type="EMBL" id="KZ293851">
    <property type="protein sequence ID" value="PBK79038.1"/>
    <property type="molecule type" value="Genomic_DNA"/>
</dbReference>